<evidence type="ECO:0000259" key="5">
    <source>
        <dbReference type="PROSITE" id="PS51296"/>
    </source>
</evidence>
<dbReference type="GO" id="GO:0051537">
    <property type="term" value="F:2 iron, 2 sulfur cluster binding"/>
    <property type="evidence" value="ECO:0007669"/>
    <property type="project" value="UniProtKB-KW"/>
</dbReference>
<evidence type="ECO:0000256" key="3">
    <source>
        <dbReference type="ARBA" id="ARBA00023004"/>
    </source>
</evidence>
<dbReference type="SUPFAM" id="SSF50022">
    <property type="entry name" value="ISP domain"/>
    <property type="match status" value="1"/>
</dbReference>
<dbReference type="PANTHER" id="PTHR21496">
    <property type="entry name" value="FERREDOXIN-RELATED"/>
    <property type="match status" value="1"/>
</dbReference>
<evidence type="ECO:0000256" key="4">
    <source>
        <dbReference type="ARBA" id="ARBA00023014"/>
    </source>
</evidence>
<name>A0A6J6BMR0_9ZZZZ</name>
<dbReference type="EMBL" id="CAEZSJ010000075">
    <property type="protein sequence ID" value="CAB4539907.1"/>
    <property type="molecule type" value="Genomic_DNA"/>
</dbReference>
<keyword evidence="4" id="KW-0411">Iron-sulfur</keyword>
<organism evidence="6">
    <name type="scientific">freshwater metagenome</name>
    <dbReference type="NCBI Taxonomy" id="449393"/>
    <lineage>
        <taxon>unclassified sequences</taxon>
        <taxon>metagenomes</taxon>
        <taxon>ecological metagenomes</taxon>
    </lineage>
</organism>
<evidence type="ECO:0000313" key="6">
    <source>
        <dbReference type="EMBL" id="CAB4539907.1"/>
    </source>
</evidence>
<keyword evidence="1" id="KW-0001">2Fe-2S</keyword>
<accession>A0A6J6BMR0</accession>
<reference evidence="6" key="1">
    <citation type="submission" date="2020-05" db="EMBL/GenBank/DDBJ databases">
        <authorList>
            <person name="Chiriac C."/>
            <person name="Salcher M."/>
            <person name="Ghai R."/>
            <person name="Kavagutti S V."/>
        </authorList>
    </citation>
    <scope>NUCLEOTIDE SEQUENCE</scope>
</reference>
<evidence type="ECO:0000256" key="1">
    <source>
        <dbReference type="ARBA" id="ARBA00022714"/>
    </source>
</evidence>
<dbReference type="GO" id="GO:0046872">
    <property type="term" value="F:metal ion binding"/>
    <property type="evidence" value="ECO:0007669"/>
    <property type="project" value="UniProtKB-KW"/>
</dbReference>
<keyword evidence="3" id="KW-0408">Iron</keyword>
<proteinExistence type="predicted"/>
<evidence type="ECO:0000256" key="2">
    <source>
        <dbReference type="ARBA" id="ARBA00022723"/>
    </source>
</evidence>
<dbReference type="CDD" id="cd03528">
    <property type="entry name" value="Rieske_RO_ferredoxin"/>
    <property type="match status" value="1"/>
</dbReference>
<dbReference type="Pfam" id="PF00355">
    <property type="entry name" value="Rieske"/>
    <property type="match status" value="1"/>
</dbReference>
<dbReference type="PANTHER" id="PTHR21496:SF23">
    <property type="entry name" value="3-PHENYLPROPIONATE_CINNAMIC ACID DIOXYGENASE FERREDOXIN SUBUNIT"/>
    <property type="match status" value="1"/>
</dbReference>
<keyword evidence="2" id="KW-0479">Metal-binding</keyword>
<gene>
    <name evidence="6" type="ORF">UFOPK1425_00505</name>
</gene>
<sequence>MAELSFSALADSKPIKIDVDGTAVCVTRIGDEVFAIADTCSHSDASLSEGDVSGFKIECWLHGAEFDLRNGEVVTPPASIPVETFEVDRSEDVIKISSRKSAKG</sequence>
<feature type="domain" description="Rieske" evidence="5">
    <location>
        <begin position="1"/>
        <end position="96"/>
    </location>
</feature>
<dbReference type="AlphaFoldDB" id="A0A6J6BMR0"/>
<protein>
    <submittedName>
        <fullName evidence="6">Unannotated protein</fullName>
    </submittedName>
</protein>
<dbReference type="PROSITE" id="PS51296">
    <property type="entry name" value="RIESKE"/>
    <property type="match status" value="1"/>
</dbReference>
<dbReference type="InterPro" id="IPR017941">
    <property type="entry name" value="Rieske_2Fe-2S"/>
</dbReference>
<dbReference type="Gene3D" id="2.102.10.10">
    <property type="entry name" value="Rieske [2Fe-2S] iron-sulphur domain"/>
    <property type="match status" value="1"/>
</dbReference>
<dbReference type="InterPro" id="IPR036922">
    <property type="entry name" value="Rieske_2Fe-2S_sf"/>
</dbReference>